<proteinExistence type="predicted"/>
<organism evidence="7 8">
    <name type="scientific">Anaerocolumna chitinilytica</name>
    <dbReference type="NCBI Taxonomy" id="1727145"/>
    <lineage>
        <taxon>Bacteria</taxon>
        <taxon>Bacillati</taxon>
        <taxon>Bacillota</taxon>
        <taxon>Clostridia</taxon>
        <taxon>Lachnospirales</taxon>
        <taxon>Lachnospiraceae</taxon>
        <taxon>Anaerocolumna</taxon>
    </lineage>
</organism>
<dbReference type="Pfam" id="PF00724">
    <property type="entry name" value="Oxidored_FMN"/>
    <property type="match status" value="1"/>
</dbReference>
<keyword evidence="8" id="KW-1185">Reference proteome</keyword>
<gene>
    <name evidence="7" type="primary">namA</name>
    <name evidence="7" type="ORF">bsdcttw_00090</name>
</gene>
<keyword evidence="4" id="KW-0521">NADP</keyword>
<dbReference type="PANTHER" id="PTHR43303">
    <property type="entry name" value="NADPH DEHYDROGENASE C23G7.10C-RELATED"/>
    <property type="match status" value="1"/>
</dbReference>
<evidence type="ECO:0000259" key="6">
    <source>
        <dbReference type="Pfam" id="PF00724"/>
    </source>
</evidence>
<dbReference type="Gene3D" id="3.20.20.70">
    <property type="entry name" value="Aldolase class I"/>
    <property type="match status" value="1"/>
</dbReference>
<dbReference type="CDD" id="cd02932">
    <property type="entry name" value="OYE_YqiM_FMN"/>
    <property type="match status" value="1"/>
</dbReference>
<dbReference type="PANTHER" id="PTHR43303:SF4">
    <property type="entry name" value="NADPH DEHYDROGENASE C23G7.10C-RELATED"/>
    <property type="match status" value="1"/>
</dbReference>
<reference evidence="7 8" key="2">
    <citation type="submission" date="2020-08" db="EMBL/GenBank/DDBJ databases">
        <authorList>
            <person name="Ueki A."/>
            <person name="Tonouchi A."/>
        </authorList>
    </citation>
    <scope>NUCLEOTIDE SEQUENCE [LARGE SCALE GENOMIC DNA]</scope>
    <source>
        <strain evidence="7 8">CTTW</strain>
    </source>
</reference>
<reference evidence="7 8" key="1">
    <citation type="submission" date="2020-08" db="EMBL/GenBank/DDBJ databases">
        <title>Draft genome sequencing of an Anaerocolumna strain isolated from anoxic soil subjected to BSD treatment.</title>
        <authorList>
            <person name="Uek A."/>
            <person name="Tonouchi A."/>
        </authorList>
    </citation>
    <scope>NUCLEOTIDE SEQUENCE [LARGE SCALE GENOMIC DNA]</scope>
    <source>
        <strain evidence="7 8">CTTW</strain>
    </source>
</reference>
<dbReference type="InterPro" id="IPR044152">
    <property type="entry name" value="YqjM-like"/>
</dbReference>
<evidence type="ECO:0000313" key="7">
    <source>
        <dbReference type="EMBL" id="BCJ96968.1"/>
    </source>
</evidence>
<protein>
    <submittedName>
        <fullName evidence="7">NADPH dehydrogenase</fullName>
    </submittedName>
</protein>
<dbReference type="NCBIfam" id="NF010047">
    <property type="entry name" value="PRK13523.1"/>
    <property type="match status" value="1"/>
</dbReference>
<dbReference type="GO" id="GO:0003959">
    <property type="term" value="F:NADPH dehydrogenase activity"/>
    <property type="evidence" value="ECO:0007669"/>
    <property type="project" value="InterPro"/>
</dbReference>
<dbReference type="InterPro" id="IPR013785">
    <property type="entry name" value="Aldolase_TIM"/>
</dbReference>
<dbReference type="GO" id="GO:0050661">
    <property type="term" value="F:NADP binding"/>
    <property type="evidence" value="ECO:0007669"/>
    <property type="project" value="InterPro"/>
</dbReference>
<evidence type="ECO:0000256" key="3">
    <source>
        <dbReference type="ARBA" id="ARBA00022643"/>
    </source>
</evidence>
<dbReference type="KEGG" id="acht:bsdcttw_00090"/>
<feature type="domain" description="NADH:flavin oxidoreductase/NADH oxidase N-terminal" evidence="6">
    <location>
        <begin position="6"/>
        <end position="320"/>
    </location>
</feature>
<evidence type="ECO:0000256" key="5">
    <source>
        <dbReference type="ARBA" id="ARBA00023002"/>
    </source>
</evidence>
<name>A0A7I8DEP9_9FIRM</name>
<evidence type="ECO:0000313" key="8">
    <source>
        <dbReference type="Proteomes" id="UP000515703"/>
    </source>
</evidence>
<comment type="cofactor">
    <cofactor evidence="1">
        <name>FMN</name>
        <dbReference type="ChEBI" id="CHEBI:58210"/>
    </cofactor>
</comment>
<dbReference type="SUPFAM" id="SSF51395">
    <property type="entry name" value="FMN-linked oxidoreductases"/>
    <property type="match status" value="1"/>
</dbReference>
<keyword evidence="5" id="KW-0560">Oxidoreductase</keyword>
<dbReference type="GO" id="GO:0010181">
    <property type="term" value="F:FMN binding"/>
    <property type="evidence" value="ECO:0007669"/>
    <property type="project" value="InterPro"/>
</dbReference>
<keyword evidence="2" id="KW-0285">Flavoprotein</keyword>
<sequence>MIIIQLFNEYKVKALELKNRIVMPPMCMYSSDESGYANEFHFTHYTTRAVGGVGLIIVEATGVTPNGRITERDLGIWEDGQISGLKQIVQACHDQGSKIAIQLGHAGRKSTVKNDIILAPSAIPFDENSPVPHELSVTEITEIIKAFKDAAQRAEKAGFDAIEIHAAHGYLISEFLSPISNKRTDNYGGSISNRARILKEILIEIHKVWPKEKPVIVRVSADDYHPEGMTPSQMAEIVHEVKGYIDILHVSSGGVVTAPIKLYPGYQVEAASFLKANCKVPVIAVGLINHPDLVEEILNNNRADLVAIGRELLRNPYWVLNTAYINKIDNVYPEQYKRGFYIRSNH</sequence>
<dbReference type="InterPro" id="IPR001155">
    <property type="entry name" value="OxRdtase_FMN_N"/>
</dbReference>
<accession>A0A7I8DEP9</accession>
<dbReference type="EMBL" id="AP023368">
    <property type="protein sequence ID" value="BCJ96968.1"/>
    <property type="molecule type" value="Genomic_DNA"/>
</dbReference>
<dbReference type="Proteomes" id="UP000515703">
    <property type="component" value="Chromosome"/>
</dbReference>
<dbReference type="AlphaFoldDB" id="A0A7I8DEP9"/>
<evidence type="ECO:0000256" key="2">
    <source>
        <dbReference type="ARBA" id="ARBA00022630"/>
    </source>
</evidence>
<evidence type="ECO:0000256" key="1">
    <source>
        <dbReference type="ARBA" id="ARBA00001917"/>
    </source>
</evidence>
<evidence type="ECO:0000256" key="4">
    <source>
        <dbReference type="ARBA" id="ARBA00022857"/>
    </source>
</evidence>
<dbReference type="RefSeq" id="WP_330602339.1">
    <property type="nucleotide sequence ID" value="NZ_AP023368.1"/>
</dbReference>
<keyword evidence="3" id="KW-0288">FMN</keyword>